<dbReference type="STRING" id="515897.SAMN05421849_2088"/>
<feature type="transmembrane region" description="Helical" evidence="1">
    <location>
        <begin position="136"/>
        <end position="153"/>
    </location>
</feature>
<gene>
    <name evidence="2" type="ORF">SAMN05421849_2088</name>
</gene>
<feature type="transmembrane region" description="Helical" evidence="1">
    <location>
        <begin position="30"/>
        <end position="48"/>
    </location>
</feature>
<evidence type="ECO:0000313" key="2">
    <source>
        <dbReference type="EMBL" id="SIT84307.1"/>
    </source>
</evidence>
<name>A0A1R3X0H1_9RHOB</name>
<organism evidence="2 3">
    <name type="scientific">Pontibaca methylaminivorans</name>
    <dbReference type="NCBI Taxonomy" id="515897"/>
    <lineage>
        <taxon>Bacteria</taxon>
        <taxon>Pseudomonadati</taxon>
        <taxon>Pseudomonadota</taxon>
        <taxon>Alphaproteobacteria</taxon>
        <taxon>Rhodobacterales</taxon>
        <taxon>Roseobacteraceae</taxon>
        <taxon>Pontibaca</taxon>
    </lineage>
</organism>
<feature type="transmembrane region" description="Helical" evidence="1">
    <location>
        <begin position="54"/>
        <end position="71"/>
    </location>
</feature>
<dbReference type="PIRSF" id="PIRSF015000">
    <property type="entry name" value="UCP01500"/>
    <property type="match status" value="1"/>
</dbReference>
<keyword evidence="1" id="KW-0472">Membrane</keyword>
<keyword evidence="1" id="KW-0812">Transmembrane</keyword>
<feature type="transmembrane region" description="Helical" evidence="1">
    <location>
        <begin position="173"/>
        <end position="197"/>
    </location>
</feature>
<dbReference type="Pfam" id="PF10028">
    <property type="entry name" value="DUF2270"/>
    <property type="match status" value="1"/>
</dbReference>
<reference evidence="2 3" key="1">
    <citation type="submission" date="2017-01" db="EMBL/GenBank/DDBJ databases">
        <authorList>
            <person name="Mah S.A."/>
            <person name="Swanson W.J."/>
            <person name="Moy G.W."/>
            <person name="Vacquier V.D."/>
        </authorList>
    </citation>
    <scope>NUCLEOTIDE SEQUENCE [LARGE SCALE GENOMIC DNA]</scope>
    <source>
        <strain evidence="2 3">DSM 21219</strain>
    </source>
</reference>
<protein>
    <submittedName>
        <fullName evidence="2">Uncharacterized membrane protein</fullName>
    </submittedName>
</protein>
<dbReference type="Proteomes" id="UP000192455">
    <property type="component" value="Unassembled WGS sequence"/>
</dbReference>
<evidence type="ECO:0000313" key="3">
    <source>
        <dbReference type="Proteomes" id="UP000192455"/>
    </source>
</evidence>
<keyword evidence="3" id="KW-1185">Reference proteome</keyword>
<keyword evidence="1" id="KW-1133">Transmembrane helix</keyword>
<dbReference type="EMBL" id="FTPS01000001">
    <property type="protein sequence ID" value="SIT84307.1"/>
    <property type="molecule type" value="Genomic_DNA"/>
</dbReference>
<dbReference type="InterPro" id="IPR014470">
    <property type="entry name" value="UCP01500"/>
</dbReference>
<accession>A0A1R3X0H1</accession>
<evidence type="ECO:0000256" key="1">
    <source>
        <dbReference type="SAM" id="Phobius"/>
    </source>
</evidence>
<dbReference type="AlphaFoldDB" id="A0A1R3X0H1"/>
<sequence length="214" mass="24391">MNGAEIGAIAHLYRGEVYRSTMWRTRLDNTTNWAVVTLGVALSISYASPDASPLPLVLVGILIILFLMLEARRYRYFNVWRARARWMEVNFYVPLLRDGDLRLEENWQRTLAGDYEFPAYHVSSLAAIGRRIRRNYLWILLIQTLAYVGKLVVHPFPVRTAEELLLRADIGPIPGALVLLIGAVYLASWVWIALWSMRSDAARTRIRSPGSSMG</sequence>
<proteinExistence type="predicted"/>